<evidence type="ECO:0000256" key="2">
    <source>
        <dbReference type="SAM" id="MobiDB-lite"/>
    </source>
</evidence>
<feature type="compositionally biased region" description="Low complexity" evidence="2">
    <location>
        <begin position="228"/>
        <end position="258"/>
    </location>
</feature>
<dbReference type="InterPro" id="IPR001763">
    <property type="entry name" value="Rhodanese-like_dom"/>
</dbReference>
<dbReference type="InterPro" id="IPR038765">
    <property type="entry name" value="Papain-like_cys_pep_sf"/>
</dbReference>
<feature type="compositionally biased region" description="Polar residues" evidence="2">
    <location>
        <begin position="668"/>
        <end position="677"/>
    </location>
</feature>
<feature type="region of interest" description="Disordered" evidence="2">
    <location>
        <begin position="163"/>
        <end position="365"/>
    </location>
</feature>
<dbReference type="Pfam" id="PF00443">
    <property type="entry name" value="UCH"/>
    <property type="match status" value="1"/>
</dbReference>
<reference evidence="4" key="1">
    <citation type="submission" date="2020-02" db="EMBL/GenBank/DDBJ databases">
        <authorList>
            <person name="Palmer J.M."/>
        </authorList>
    </citation>
    <scope>NUCLEOTIDE SEQUENCE</scope>
    <source>
        <strain evidence="4">EPUS1.4</strain>
        <tissue evidence="4">Thallus</tissue>
    </source>
</reference>
<dbReference type="PANTHER" id="PTHR21646:SF23">
    <property type="entry name" value="UBIQUITIN CARBOXYL-TERMINAL HYDROLASE USP2"/>
    <property type="match status" value="1"/>
</dbReference>
<dbReference type="SUPFAM" id="SSF52821">
    <property type="entry name" value="Rhodanese/Cell cycle control phosphatase"/>
    <property type="match status" value="1"/>
</dbReference>
<comment type="caution">
    <text evidence="4">The sequence shown here is derived from an EMBL/GenBank/DDBJ whole genome shotgun (WGS) entry which is preliminary data.</text>
</comment>
<protein>
    <recommendedName>
        <fullName evidence="3">USP domain-containing protein</fullName>
    </recommendedName>
</protein>
<dbReference type="FunFam" id="3.90.70.10:FF:000125">
    <property type="entry name" value="Ubiquitin C-terminal hydrolase, putative"/>
    <property type="match status" value="1"/>
</dbReference>
<evidence type="ECO:0000259" key="3">
    <source>
        <dbReference type="PROSITE" id="PS50235"/>
    </source>
</evidence>
<dbReference type="OrthoDB" id="292964at2759"/>
<feature type="compositionally biased region" description="Low complexity" evidence="2">
    <location>
        <begin position="355"/>
        <end position="364"/>
    </location>
</feature>
<keyword evidence="5" id="KW-1185">Reference proteome</keyword>
<dbReference type="InterPro" id="IPR036873">
    <property type="entry name" value="Rhodanese-like_dom_sf"/>
</dbReference>
<sequence length="1081" mass="121687">MSRYERSVIDTGFSFTMASYASPPPYNASNAGVLPNRPRGSWVDPRTYVKQDRPKGYQHLKDISITAVPDVDCDAPLNLQLEKAEGYISSSRRALEFDRLDLAYKDYLKGSELAINSIPRHREYGFYCNAKKGWENRHKVLCRTIQAMGGKIEDVRHIIQEDNARSGAQPQYADQRTASQADGMQMPSPPRNDPGQPLGSSPRSSLSNGKPAIRPKPGDLSDRFAALRRPSYDSPDSRSRPQSYSPQSASSNSSFRPFGPRDMPVVATGPNIPPKVPITSPESLPRPPSPTYSPTTARAVSMHSNSSRSSTDLAPANGEGRTTYYNQPNPVPQSLQRARGEESPYRPRTPNGVHSAIIAKSSSSEIPHERTISAERLKDYIRDYNVLIIDVREREMFDQGHIFTKSIMCIEPVSLREGVSAEELEDRLVVSPDSEQALFEKRNEFDVIVYMDQSTSSTNFLSGPPTGSTTPALRALYDTLYEFNDYKPLKDGRPPALLLGGLDAWVDLMGSQSLKASHTAALMGSTKLRRGAAGHLRPGTRRVGSVNSRIEVRRRRLQKYQPLNADEEQAWRQKAQAEQVDTAHYAQDGSEDGTEDLETVIEEPGSPFVHDYETFLRKFPEVNGIQESMTMPTRLPPQPPPPTTRFEQPLSRPEIPSRPPPAVPRPSYSGQVDLQTSQAPLARQASATRLPLYASYSALRRTKLPRTGLTNFGVTCYMNATIQCLSATIQLSSFFLEDDRYKQYRQKNWKGSSGIMPELYTNLIRSLWNQDVDVIRPTTFRNFCGRMNREWGIDRQQDAKEFFDFLVDCLHEDLNVNWARTPLKPLTFAEEMQRERTPIAQASTYEWSRFQHRDFSFISSLFAGQHASRLRCTTCGNTSTTYEAFYSISVEIPRSGQGNLSDCLRSYCQEERLSGDEVWKCPHCKCEREATKQIILTRLPKFLVIHFKRFSASKTESARKIHTPIDFPLYGLSMDRYVIPRPLPAPHQASTNGHYPNEKATQQDPATTPPFTYDAYGVLRHIGSSGSGGHYVALVKDPGGNCWRKFDDERTTDFDPLRLKSGDRLSSGEAYIVFYERSVAR</sequence>
<proteinExistence type="inferred from homology"/>
<feature type="compositionally biased region" description="Polar residues" evidence="2">
    <location>
        <begin position="988"/>
        <end position="1007"/>
    </location>
</feature>
<dbReference type="InterPro" id="IPR028889">
    <property type="entry name" value="USP"/>
</dbReference>
<feature type="compositionally biased region" description="Pro residues" evidence="2">
    <location>
        <begin position="634"/>
        <end position="643"/>
    </location>
</feature>
<dbReference type="FunFam" id="3.40.250.10:FF:000055">
    <property type="entry name" value="Ubiquitin C-terminal hydrolase, putative"/>
    <property type="match status" value="1"/>
</dbReference>
<dbReference type="CDD" id="cd02674">
    <property type="entry name" value="Peptidase_C19R"/>
    <property type="match status" value="1"/>
</dbReference>
<evidence type="ECO:0000313" key="5">
    <source>
        <dbReference type="Proteomes" id="UP000606974"/>
    </source>
</evidence>
<feature type="compositionally biased region" description="Polar residues" evidence="2">
    <location>
        <begin position="302"/>
        <end position="312"/>
    </location>
</feature>
<dbReference type="Proteomes" id="UP000606974">
    <property type="component" value="Unassembled WGS sequence"/>
</dbReference>
<dbReference type="Gene3D" id="3.40.250.10">
    <property type="entry name" value="Rhodanese-like domain"/>
    <property type="match status" value="1"/>
</dbReference>
<dbReference type="InterPro" id="IPR050185">
    <property type="entry name" value="Ub_carboxyl-term_hydrolase"/>
</dbReference>
<dbReference type="GO" id="GO:0004843">
    <property type="term" value="F:cysteine-type deubiquitinase activity"/>
    <property type="evidence" value="ECO:0007669"/>
    <property type="project" value="InterPro"/>
</dbReference>
<feature type="region of interest" description="Disordered" evidence="2">
    <location>
        <begin position="629"/>
        <end position="677"/>
    </location>
</feature>
<dbReference type="GO" id="GO:0016579">
    <property type="term" value="P:protein deubiquitination"/>
    <property type="evidence" value="ECO:0007669"/>
    <property type="project" value="InterPro"/>
</dbReference>
<feature type="region of interest" description="Disordered" evidence="2">
    <location>
        <begin position="983"/>
        <end position="1007"/>
    </location>
</feature>
<dbReference type="InterPro" id="IPR001394">
    <property type="entry name" value="Peptidase_C19_UCH"/>
</dbReference>
<dbReference type="Pfam" id="PF00581">
    <property type="entry name" value="Rhodanese"/>
    <property type="match status" value="1"/>
</dbReference>
<feature type="domain" description="USP" evidence="3">
    <location>
        <begin position="707"/>
        <end position="1078"/>
    </location>
</feature>
<feature type="compositionally biased region" description="Polar residues" evidence="2">
    <location>
        <begin position="166"/>
        <end position="182"/>
    </location>
</feature>
<feature type="compositionally biased region" description="Low complexity" evidence="2">
    <location>
        <begin position="644"/>
        <end position="654"/>
    </location>
</feature>
<feature type="compositionally biased region" description="Polar residues" evidence="2">
    <location>
        <begin position="323"/>
        <end position="336"/>
    </location>
</feature>
<gene>
    <name evidence="4" type="ORF">GJ744_009046</name>
</gene>
<feature type="compositionally biased region" description="Polar residues" evidence="2">
    <location>
        <begin position="198"/>
        <end position="208"/>
    </location>
</feature>
<dbReference type="AlphaFoldDB" id="A0A8H7AJP1"/>
<dbReference type="PANTHER" id="PTHR21646">
    <property type="entry name" value="UBIQUITIN CARBOXYL-TERMINAL HYDROLASE"/>
    <property type="match status" value="1"/>
</dbReference>
<evidence type="ECO:0000313" key="4">
    <source>
        <dbReference type="EMBL" id="KAF7508654.1"/>
    </source>
</evidence>
<dbReference type="EMBL" id="JAACFV010000051">
    <property type="protein sequence ID" value="KAF7508654.1"/>
    <property type="molecule type" value="Genomic_DNA"/>
</dbReference>
<dbReference type="Gene3D" id="3.90.70.10">
    <property type="entry name" value="Cysteine proteinases"/>
    <property type="match status" value="1"/>
</dbReference>
<dbReference type="SUPFAM" id="SSF54001">
    <property type="entry name" value="Cysteine proteinases"/>
    <property type="match status" value="1"/>
</dbReference>
<organism evidence="4 5">
    <name type="scientific">Endocarpon pusillum</name>
    <dbReference type="NCBI Taxonomy" id="364733"/>
    <lineage>
        <taxon>Eukaryota</taxon>
        <taxon>Fungi</taxon>
        <taxon>Dikarya</taxon>
        <taxon>Ascomycota</taxon>
        <taxon>Pezizomycotina</taxon>
        <taxon>Eurotiomycetes</taxon>
        <taxon>Chaetothyriomycetidae</taxon>
        <taxon>Verrucariales</taxon>
        <taxon>Verrucariaceae</taxon>
        <taxon>Endocarpon</taxon>
    </lineage>
</organism>
<name>A0A8H7AJP1_9EURO</name>
<comment type="similarity">
    <text evidence="1">Belongs to the peptidase C19 family.</text>
</comment>
<accession>A0A8H7AJP1</accession>
<evidence type="ECO:0000256" key="1">
    <source>
        <dbReference type="ARBA" id="ARBA00009085"/>
    </source>
</evidence>
<dbReference type="PROSITE" id="PS50235">
    <property type="entry name" value="USP_3"/>
    <property type="match status" value="1"/>
</dbReference>